<gene>
    <name evidence="2" type="ORF">OBA43_06535</name>
</gene>
<dbReference type="RefSeq" id="WP_284584209.1">
    <property type="nucleotide sequence ID" value="NZ_CP106831.1"/>
</dbReference>
<dbReference type="InterPro" id="IPR001173">
    <property type="entry name" value="Glyco_trans_2-like"/>
</dbReference>
<keyword evidence="3" id="KW-1185">Reference proteome</keyword>
<dbReference type="Gene3D" id="3.90.550.10">
    <property type="entry name" value="Spore Coat Polysaccharide Biosynthesis Protein SpsA, Chain A"/>
    <property type="match status" value="1"/>
</dbReference>
<name>A0ABY8VCU3_9FLAO</name>
<proteinExistence type="predicted"/>
<dbReference type="PANTHER" id="PTHR22916:SF3">
    <property type="entry name" value="UDP-GLCNAC:BETAGAL BETA-1,3-N-ACETYLGLUCOSAMINYLTRANSFERASE-LIKE PROTEIN 1"/>
    <property type="match status" value="1"/>
</dbReference>
<dbReference type="SUPFAM" id="SSF53448">
    <property type="entry name" value="Nucleotide-diphospho-sugar transferases"/>
    <property type="match status" value="1"/>
</dbReference>
<evidence type="ECO:0000313" key="3">
    <source>
        <dbReference type="Proteomes" id="UP001223501"/>
    </source>
</evidence>
<organism evidence="2 3">
    <name type="scientific">Empedobacter falsenii</name>
    <dbReference type="NCBI Taxonomy" id="343874"/>
    <lineage>
        <taxon>Bacteria</taxon>
        <taxon>Pseudomonadati</taxon>
        <taxon>Bacteroidota</taxon>
        <taxon>Flavobacteriia</taxon>
        <taxon>Flavobacteriales</taxon>
        <taxon>Weeksellaceae</taxon>
        <taxon>Empedobacter</taxon>
    </lineage>
</organism>
<evidence type="ECO:0000259" key="1">
    <source>
        <dbReference type="Pfam" id="PF00535"/>
    </source>
</evidence>
<dbReference type="Proteomes" id="UP001223501">
    <property type="component" value="Chromosome"/>
</dbReference>
<evidence type="ECO:0000313" key="2">
    <source>
        <dbReference type="EMBL" id="WIH98580.1"/>
    </source>
</evidence>
<dbReference type="Pfam" id="PF00535">
    <property type="entry name" value="Glycos_transf_2"/>
    <property type="match status" value="1"/>
</dbReference>
<dbReference type="InterPro" id="IPR029044">
    <property type="entry name" value="Nucleotide-diphossugar_trans"/>
</dbReference>
<protein>
    <submittedName>
        <fullName evidence="2">Glycosyltransferase family 2 protein</fullName>
    </submittedName>
</protein>
<dbReference type="EMBL" id="CP106831">
    <property type="protein sequence ID" value="WIH98580.1"/>
    <property type="molecule type" value="Genomic_DNA"/>
</dbReference>
<sequence>MQNTNPKVVVSICSITFNHAPYIRECLDGFLMQQCDFDFEVLIHDDASTDGTAEIIKEYQEKYPEIIKPILQKENQWSQGVRGINLKFNFSRAKGKYIALCEGDDYWTDPLKLQKQVDFLEENEEFGSCFTLYKIFFENKKVFEDAPKPILRAINKEFNGQVLTIDDFTKDWYTQILTILVEKDLLTSIDLSGYKYARDNHICYHLLKSKKSICLNELTSIYRKHEKGVFSGISHKINYEQHYLIYEELYLNNRNDDNLYKFCMRMLDELIKNYHLIDLFEFWNKIQMKEAKLKLFFIYPKSQKLKFFNKINLGDKLLIIKEYFYRYVKTII</sequence>
<accession>A0ABY8VCU3</accession>
<reference evidence="2 3" key="1">
    <citation type="submission" date="2022-09" db="EMBL/GenBank/DDBJ databases">
        <title>Whole genome sequencing analysis of tet(X)-positive Empedobacter falsenii YWS9-3.</title>
        <authorList>
            <person name="Chen C."/>
            <person name="Lv Y.-L."/>
        </authorList>
    </citation>
    <scope>NUCLEOTIDE SEQUENCE [LARGE SCALE GENOMIC DNA]</scope>
    <source>
        <strain evidence="2 3">YWS9-3_T</strain>
    </source>
</reference>
<feature type="domain" description="Glycosyltransferase 2-like" evidence="1">
    <location>
        <begin position="11"/>
        <end position="143"/>
    </location>
</feature>
<dbReference type="PANTHER" id="PTHR22916">
    <property type="entry name" value="GLYCOSYLTRANSFERASE"/>
    <property type="match status" value="1"/>
</dbReference>